<dbReference type="AlphaFoldDB" id="A0AAD9P5K2"/>
<dbReference type="EMBL" id="JAODUO010000129">
    <property type="protein sequence ID" value="KAK2188545.1"/>
    <property type="molecule type" value="Genomic_DNA"/>
</dbReference>
<organism evidence="2 3">
    <name type="scientific">Ridgeia piscesae</name>
    <name type="common">Tubeworm</name>
    <dbReference type="NCBI Taxonomy" id="27915"/>
    <lineage>
        <taxon>Eukaryota</taxon>
        <taxon>Metazoa</taxon>
        <taxon>Spiralia</taxon>
        <taxon>Lophotrochozoa</taxon>
        <taxon>Annelida</taxon>
        <taxon>Polychaeta</taxon>
        <taxon>Sedentaria</taxon>
        <taxon>Canalipalpata</taxon>
        <taxon>Sabellida</taxon>
        <taxon>Siboglinidae</taxon>
        <taxon>Ridgeia</taxon>
    </lineage>
</organism>
<feature type="signal peptide" evidence="1">
    <location>
        <begin position="1"/>
        <end position="16"/>
    </location>
</feature>
<proteinExistence type="predicted"/>
<protein>
    <submittedName>
        <fullName evidence="2">Uncharacterized protein</fullName>
    </submittedName>
</protein>
<dbReference type="PANTHER" id="PTHR46670">
    <property type="entry name" value="ENDO/EXONUCLEASE/PHOSPHATASE DOMAIN-CONTAINING PROTEIN"/>
    <property type="match status" value="1"/>
</dbReference>
<keyword evidence="3" id="KW-1185">Reference proteome</keyword>
<accession>A0AAD9P5K2</accession>
<feature type="chain" id="PRO_5042029675" evidence="1">
    <location>
        <begin position="17"/>
        <end position="160"/>
    </location>
</feature>
<comment type="caution">
    <text evidence="2">The sequence shown here is derived from an EMBL/GenBank/DDBJ whole genome shotgun (WGS) entry which is preliminary data.</text>
</comment>
<evidence type="ECO:0000256" key="1">
    <source>
        <dbReference type="SAM" id="SignalP"/>
    </source>
</evidence>
<reference evidence="2" key="1">
    <citation type="journal article" date="2023" name="Mol. Biol. Evol.">
        <title>Third-Generation Sequencing Reveals the Adaptive Role of the Epigenome in Three Deep-Sea Polychaetes.</title>
        <authorList>
            <person name="Perez M."/>
            <person name="Aroh O."/>
            <person name="Sun Y."/>
            <person name="Lan Y."/>
            <person name="Juniper S.K."/>
            <person name="Young C.R."/>
            <person name="Angers B."/>
            <person name="Qian P.Y."/>
        </authorList>
    </citation>
    <scope>NUCLEOTIDE SEQUENCE</scope>
    <source>
        <strain evidence="2">R07B-5</strain>
    </source>
</reference>
<dbReference type="Proteomes" id="UP001209878">
    <property type="component" value="Unassembled WGS sequence"/>
</dbReference>
<evidence type="ECO:0000313" key="2">
    <source>
        <dbReference type="EMBL" id="KAK2188545.1"/>
    </source>
</evidence>
<dbReference type="PANTHER" id="PTHR46670:SF3">
    <property type="entry name" value="ENDONUCLEASE_EXONUCLEASE_PHOSPHATASE DOMAIN-CONTAINING PROTEIN"/>
    <property type="match status" value="1"/>
</dbReference>
<keyword evidence="1" id="KW-0732">Signal</keyword>
<name>A0AAD9P5K2_RIDPI</name>
<evidence type="ECO:0000313" key="3">
    <source>
        <dbReference type="Proteomes" id="UP001209878"/>
    </source>
</evidence>
<gene>
    <name evidence="2" type="ORF">NP493_129g04032</name>
</gene>
<sequence>MKGHMLVLVITRSSSAIVSLTTAYPSSISDHYSVVFRLSSASPVSARAVKQLRDFRGLDFVRLETDLPSRHGSVDTTLDVNTMVGQCEHAVLSIIDLHAPVTVRIKACRRKEPWYNDDIHEARALRFANEKRCRSKKLEVHRQMYVAQRTAVNNMIKRAH</sequence>